<dbReference type="AlphaFoldDB" id="A0A2Y9BUK2"/>
<dbReference type="EMBL" id="UESZ01000001">
    <property type="protein sequence ID" value="SSA35852.1"/>
    <property type="molecule type" value="Genomic_DNA"/>
</dbReference>
<dbReference type="Gene3D" id="3.40.1080.10">
    <property type="entry name" value="Glutaconate Coenzyme A-transferase"/>
    <property type="match status" value="1"/>
</dbReference>
<dbReference type="GO" id="GO:0008410">
    <property type="term" value="F:CoA-transferase activity"/>
    <property type="evidence" value="ECO:0007669"/>
    <property type="project" value="InterPro"/>
</dbReference>
<evidence type="ECO:0000313" key="2">
    <source>
        <dbReference type="EMBL" id="SSA35852.1"/>
    </source>
</evidence>
<comment type="similarity">
    <text evidence="1">Belongs to the 3-oxoacid CoA-transferase subunit B family.</text>
</comment>
<evidence type="ECO:0000313" key="3">
    <source>
        <dbReference type="Proteomes" id="UP000250028"/>
    </source>
</evidence>
<dbReference type="InterPro" id="IPR037171">
    <property type="entry name" value="NagB/RpiA_transferase-like"/>
</dbReference>
<sequence>MTTTDNATGVIPATRAEHAVIACAETFRGGGEILASAFGIIPSIGVRLARSTFEPELLLSDGEANLVHGTGPIPGALPGPVEGFIPFRRIFDILWNGRRHVMMVPSQLDRYGNSNISAIGDHARPKVQLLGVRGAPGNSVCHPTSYWVPRHSTRVFVDRVDFVCGVGNDRAAANGPAASRYHDLRKIVTDLAVLGYREDGTIRLISVHPGVSVDDVVRATGFELGDTSEVTTTREPTPDELHLIREILDPMSLRDKEVPT</sequence>
<organism evidence="2 3">
    <name type="scientific">Branchiibius hedensis</name>
    <dbReference type="NCBI Taxonomy" id="672460"/>
    <lineage>
        <taxon>Bacteria</taxon>
        <taxon>Bacillati</taxon>
        <taxon>Actinomycetota</taxon>
        <taxon>Actinomycetes</taxon>
        <taxon>Micrococcales</taxon>
        <taxon>Dermacoccaceae</taxon>
        <taxon>Branchiibius</taxon>
    </lineage>
</organism>
<name>A0A2Y9BUK2_9MICO</name>
<dbReference type="PANTHER" id="PTHR43293:SF3">
    <property type="entry name" value="CHOLESTEROL RING-CLEAVING HYDROLASE IPDB SUBUNIT"/>
    <property type="match status" value="1"/>
</dbReference>
<protein>
    <submittedName>
        <fullName evidence="2">Acyl CoA:acetate/3-ketoacid CoA transferase, beta subunit</fullName>
    </submittedName>
</protein>
<dbReference type="RefSeq" id="WP_109687396.1">
    <property type="nucleotide sequence ID" value="NZ_QGDN01000001.1"/>
</dbReference>
<dbReference type="Proteomes" id="UP000250028">
    <property type="component" value="Unassembled WGS sequence"/>
</dbReference>
<dbReference type="OrthoDB" id="3369756at2"/>
<dbReference type="InterPro" id="IPR004165">
    <property type="entry name" value="CoA_trans_fam_I"/>
</dbReference>
<proteinExistence type="inferred from homology"/>
<dbReference type="Pfam" id="PF01144">
    <property type="entry name" value="CoA_trans"/>
    <property type="match status" value="1"/>
</dbReference>
<dbReference type="SUPFAM" id="SSF100950">
    <property type="entry name" value="NagB/RpiA/CoA transferase-like"/>
    <property type="match status" value="1"/>
</dbReference>
<dbReference type="PANTHER" id="PTHR43293">
    <property type="entry name" value="ACETATE COA-TRANSFERASE YDIF"/>
    <property type="match status" value="1"/>
</dbReference>
<accession>A0A2Y9BUK2</accession>
<dbReference type="SMART" id="SM00882">
    <property type="entry name" value="CoA_trans"/>
    <property type="match status" value="1"/>
</dbReference>
<reference evidence="3" key="1">
    <citation type="submission" date="2016-10" db="EMBL/GenBank/DDBJ databases">
        <authorList>
            <person name="Varghese N."/>
            <person name="Submissions S."/>
        </authorList>
    </citation>
    <scope>NUCLEOTIDE SEQUENCE [LARGE SCALE GENOMIC DNA]</scope>
    <source>
        <strain evidence="3">DSM 22951</strain>
    </source>
</reference>
<evidence type="ECO:0000256" key="1">
    <source>
        <dbReference type="ARBA" id="ARBA00007047"/>
    </source>
</evidence>
<keyword evidence="3" id="KW-1185">Reference proteome</keyword>
<gene>
    <name evidence="2" type="ORF">SAMN04489750_3227</name>
</gene>
<keyword evidence="2" id="KW-0808">Transferase</keyword>